<dbReference type="InterPro" id="IPR029034">
    <property type="entry name" value="Cystine-knot_cytokine"/>
</dbReference>
<dbReference type="InterPro" id="IPR015615">
    <property type="entry name" value="TGF-beta-rel"/>
</dbReference>
<evidence type="ECO:0000313" key="10">
    <source>
        <dbReference type="Proteomes" id="UP001153737"/>
    </source>
</evidence>
<evidence type="ECO:0000256" key="4">
    <source>
        <dbReference type="ARBA" id="ARBA00023030"/>
    </source>
</evidence>
<sequence>MFCSLVFLAVFNLVCSENATSHAGKQYYFKMGRNNEYRVHNRIFYLNHNITDSVNPHAKIGNSLGNNNLNVLKNEQQNPILNDPGQHYLDEEWNYNHNHLPRTNLPLFIRKFYEKSLDSAGPKSTKRILFNDNKNKSNIMYFNLNSLQSEAISDADLYFYWPLENSSSIYKESVVLRLYQFEKQYDLWNQSGPTENPDIHKLFNVIYVSKAQKGWQTFKVKKPIDNWLGGEENLGLLLTISYYENNTLIEVFNDTNSGNISTFIIANVQTNSTKSSDIVTHPDHTEHSGVRQCRKQEWTIDFLSMGWNKFIIAPEYFNAFDCTGRCVKNVDENSNHAKLVHTLQKRTTCCIPVEYKDLVIMYYDKYGNVAIKSYNDIVATECGCR</sequence>
<comment type="similarity">
    <text evidence="2 6">Belongs to the TGF-beta family.</text>
</comment>
<keyword evidence="4 6" id="KW-0339">Growth factor</keyword>
<dbReference type="InterPro" id="IPR001111">
    <property type="entry name" value="TGF-b_propeptide"/>
</dbReference>
<dbReference type="OrthoDB" id="5987191at2759"/>
<keyword evidence="10" id="KW-1185">Reference proteome</keyword>
<evidence type="ECO:0000256" key="5">
    <source>
        <dbReference type="ARBA" id="ARBA00023157"/>
    </source>
</evidence>
<dbReference type="SMART" id="SM00204">
    <property type="entry name" value="TGFB"/>
    <property type="match status" value="1"/>
</dbReference>
<accession>A0A9P0GSF8</accession>
<dbReference type="PROSITE" id="PS51362">
    <property type="entry name" value="TGF_BETA_2"/>
    <property type="match status" value="1"/>
</dbReference>
<feature type="signal peptide" evidence="7">
    <location>
        <begin position="1"/>
        <end position="16"/>
    </location>
</feature>
<organism evidence="9 10">
    <name type="scientific">Phaedon cochleariae</name>
    <name type="common">Mustard beetle</name>
    <dbReference type="NCBI Taxonomy" id="80249"/>
    <lineage>
        <taxon>Eukaryota</taxon>
        <taxon>Metazoa</taxon>
        <taxon>Ecdysozoa</taxon>
        <taxon>Arthropoda</taxon>
        <taxon>Hexapoda</taxon>
        <taxon>Insecta</taxon>
        <taxon>Pterygota</taxon>
        <taxon>Neoptera</taxon>
        <taxon>Endopterygota</taxon>
        <taxon>Coleoptera</taxon>
        <taxon>Polyphaga</taxon>
        <taxon>Cucujiformia</taxon>
        <taxon>Chrysomeloidea</taxon>
        <taxon>Chrysomelidae</taxon>
        <taxon>Chrysomelinae</taxon>
        <taxon>Chrysomelini</taxon>
        <taxon>Phaedon</taxon>
    </lineage>
</organism>
<dbReference type="InterPro" id="IPR001839">
    <property type="entry name" value="TGF-b_C"/>
</dbReference>
<evidence type="ECO:0000259" key="8">
    <source>
        <dbReference type="PROSITE" id="PS51362"/>
    </source>
</evidence>
<dbReference type="AlphaFoldDB" id="A0A9P0GSF8"/>
<dbReference type="Gene3D" id="2.10.90.10">
    <property type="entry name" value="Cystine-knot cytokines"/>
    <property type="match status" value="1"/>
</dbReference>
<dbReference type="GO" id="GO:0008083">
    <property type="term" value="F:growth factor activity"/>
    <property type="evidence" value="ECO:0007669"/>
    <property type="project" value="UniProtKB-KW"/>
</dbReference>
<dbReference type="Proteomes" id="UP001153737">
    <property type="component" value="Chromosome 3"/>
</dbReference>
<dbReference type="GO" id="GO:0005125">
    <property type="term" value="F:cytokine activity"/>
    <property type="evidence" value="ECO:0007669"/>
    <property type="project" value="TreeGrafter"/>
</dbReference>
<evidence type="ECO:0000313" key="9">
    <source>
        <dbReference type="EMBL" id="CAH1159385.1"/>
    </source>
</evidence>
<dbReference type="Gene3D" id="2.60.120.970">
    <property type="match status" value="1"/>
</dbReference>
<dbReference type="PANTHER" id="PTHR11848:SF119">
    <property type="entry name" value="TGF-BETA FAMILY PROFILE DOMAIN-CONTAINING PROTEIN"/>
    <property type="match status" value="1"/>
</dbReference>
<protein>
    <recommendedName>
        <fullName evidence="8">TGF-beta family profile domain-containing protein</fullName>
    </recommendedName>
</protein>
<reference evidence="9" key="2">
    <citation type="submission" date="2022-10" db="EMBL/GenBank/DDBJ databases">
        <authorList>
            <consortium name="ENA_rothamsted_submissions"/>
            <consortium name="culmorum"/>
            <person name="King R."/>
        </authorList>
    </citation>
    <scope>NUCLEOTIDE SEQUENCE</scope>
</reference>
<dbReference type="InterPro" id="IPR017948">
    <property type="entry name" value="TGFb_CS"/>
</dbReference>
<name>A0A9P0GSF8_PHACE</name>
<keyword evidence="3" id="KW-0964">Secreted</keyword>
<gene>
    <name evidence="9" type="ORF">PHAECO_LOCUS6951</name>
</gene>
<dbReference type="GO" id="GO:0005615">
    <property type="term" value="C:extracellular space"/>
    <property type="evidence" value="ECO:0007669"/>
    <property type="project" value="TreeGrafter"/>
</dbReference>
<evidence type="ECO:0000256" key="6">
    <source>
        <dbReference type="RuleBase" id="RU000354"/>
    </source>
</evidence>
<dbReference type="Pfam" id="PF00688">
    <property type="entry name" value="TGFb_propeptide"/>
    <property type="match status" value="1"/>
</dbReference>
<dbReference type="CDD" id="cd13756">
    <property type="entry name" value="TGF_beta_BMPs_GDFs"/>
    <property type="match status" value="1"/>
</dbReference>
<dbReference type="EMBL" id="OU896709">
    <property type="protein sequence ID" value="CAH1159385.1"/>
    <property type="molecule type" value="Genomic_DNA"/>
</dbReference>
<evidence type="ECO:0000256" key="7">
    <source>
        <dbReference type="SAM" id="SignalP"/>
    </source>
</evidence>
<proteinExistence type="inferred from homology"/>
<feature type="chain" id="PRO_5040141273" description="TGF-beta family profile domain-containing protein" evidence="7">
    <location>
        <begin position="17"/>
        <end position="385"/>
    </location>
</feature>
<reference evidence="9" key="1">
    <citation type="submission" date="2022-01" db="EMBL/GenBank/DDBJ databases">
        <authorList>
            <person name="King R."/>
        </authorList>
    </citation>
    <scope>NUCLEOTIDE SEQUENCE</scope>
</reference>
<dbReference type="PROSITE" id="PS00250">
    <property type="entry name" value="TGF_BETA_1"/>
    <property type="match status" value="1"/>
</dbReference>
<dbReference type="SUPFAM" id="SSF57501">
    <property type="entry name" value="Cystine-knot cytokines"/>
    <property type="match status" value="1"/>
</dbReference>
<dbReference type="Pfam" id="PF00019">
    <property type="entry name" value="TGF_beta"/>
    <property type="match status" value="1"/>
</dbReference>
<keyword evidence="5" id="KW-1015">Disulfide bond</keyword>
<keyword evidence="7" id="KW-0732">Signal</keyword>
<evidence type="ECO:0000256" key="2">
    <source>
        <dbReference type="ARBA" id="ARBA00006656"/>
    </source>
</evidence>
<evidence type="ECO:0000256" key="1">
    <source>
        <dbReference type="ARBA" id="ARBA00004613"/>
    </source>
</evidence>
<feature type="domain" description="TGF-beta family profile" evidence="8">
    <location>
        <begin position="271"/>
        <end position="385"/>
    </location>
</feature>
<evidence type="ECO:0000256" key="3">
    <source>
        <dbReference type="ARBA" id="ARBA00022525"/>
    </source>
</evidence>
<comment type="subcellular location">
    <subcellularLocation>
        <location evidence="1">Secreted</location>
    </subcellularLocation>
</comment>
<dbReference type="PANTHER" id="PTHR11848">
    <property type="entry name" value="TGF-BETA FAMILY"/>
    <property type="match status" value="1"/>
</dbReference>